<dbReference type="AlphaFoldDB" id="A0A6N3AWR8"/>
<dbReference type="InterPro" id="IPR016035">
    <property type="entry name" value="Acyl_Trfase/lysoPLipase"/>
</dbReference>
<feature type="active site" description="Nucleophile" evidence="4">
    <location>
        <position position="37"/>
    </location>
</feature>
<dbReference type="Pfam" id="PF01734">
    <property type="entry name" value="Patatin"/>
    <property type="match status" value="1"/>
</dbReference>
<comment type="caution">
    <text evidence="4">Lacks conserved residue(s) required for the propagation of feature annotation.</text>
</comment>
<evidence type="ECO:0000256" key="4">
    <source>
        <dbReference type="PROSITE-ProRule" id="PRU01161"/>
    </source>
</evidence>
<evidence type="ECO:0000313" key="6">
    <source>
        <dbReference type="EMBL" id="VYT94608.1"/>
    </source>
</evidence>
<dbReference type="CDD" id="cd07209">
    <property type="entry name" value="Pat_hypo_Ecoli_Z1214_like"/>
    <property type="match status" value="1"/>
</dbReference>
<dbReference type="InterPro" id="IPR050301">
    <property type="entry name" value="NTE"/>
</dbReference>
<dbReference type="PANTHER" id="PTHR14226:SF57">
    <property type="entry name" value="BLR7027 PROTEIN"/>
    <property type="match status" value="1"/>
</dbReference>
<sequence length="410" mass="47515">MKGLVLEGGGTKGAYQLGAYKALKELGMEFDGIVGTSIGALNAAFIIQGDYDIMEDIWLNQDYKSFMIIEEDLYEKYKNTEFKVKDIVAIVDLMNRVRKNEGIDITPLKNLLREYIDEDKIRKSSKDFGLVTVYLDKKIIPQHLMKEDIPEGQLVDYLIASASLPIFQLDKLDDKLYLDGFLSDNTPVGLLANKKYDDIIVLRLSNDVTGDKNLKKYVDINLTVIKPSMDLGGSLNKDKDHMEKLFKLGYMDIMKTYKRYDGVKYFFNADFIYDENTCFDMITNLNIKTIQDICKILKIKREPSLRVLLENIIPQIGDILHLEKEFTYKDIFYSIYERILEENNIDVLKLYDFSKVIDLVNSQIEPIDYDYDNNDNKHIISLNKKEKIEKAIINKILNDFKNQSLKKMPI</sequence>
<dbReference type="GO" id="GO:0016787">
    <property type="term" value="F:hydrolase activity"/>
    <property type="evidence" value="ECO:0007669"/>
    <property type="project" value="UniProtKB-UniRule"/>
</dbReference>
<dbReference type="PANTHER" id="PTHR14226">
    <property type="entry name" value="NEUROPATHY TARGET ESTERASE/SWISS CHEESE D.MELANOGASTER"/>
    <property type="match status" value="1"/>
</dbReference>
<evidence type="ECO:0000259" key="5">
    <source>
        <dbReference type="PROSITE" id="PS51635"/>
    </source>
</evidence>
<accession>A0A6N3AWR8</accession>
<feature type="active site" description="Proton acceptor" evidence="4">
    <location>
        <position position="179"/>
    </location>
</feature>
<dbReference type="EMBL" id="CACRUE010000022">
    <property type="protein sequence ID" value="VYT94608.1"/>
    <property type="molecule type" value="Genomic_DNA"/>
</dbReference>
<dbReference type="GO" id="GO:0016042">
    <property type="term" value="P:lipid catabolic process"/>
    <property type="evidence" value="ECO:0007669"/>
    <property type="project" value="UniProtKB-UniRule"/>
</dbReference>
<proteinExistence type="predicted"/>
<gene>
    <name evidence="6" type="ORF">IBLFYP30_01395</name>
</gene>
<keyword evidence="1 4" id="KW-0378">Hydrolase</keyword>
<keyword evidence="2 4" id="KW-0442">Lipid degradation</keyword>
<dbReference type="RefSeq" id="WP_024037495.1">
    <property type="nucleotide sequence ID" value="NZ_CACRUE010000022.1"/>
</dbReference>
<feature type="short sequence motif" description="GXGXXG" evidence="4">
    <location>
        <begin position="8"/>
        <end position="13"/>
    </location>
</feature>
<feature type="domain" description="PNPLA" evidence="5">
    <location>
        <begin position="4"/>
        <end position="192"/>
    </location>
</feature>
<reference evidence="6" key="1">
    <citation type="submission" date="2019-11" db="EMBL/GenBank/DDBJ databases">
        <authorList>
            <person name="Feng L."/>
        </authorList>
    </citation>
    <scope>NUCLEOTIDE SEQUENCE</scope>
    <source>
        <strain evidence="6">IbartlettiiLFYP30</strain>
    </source>
</reference>
<keyword evidence="3 4" id="KW-0443">Lipid metabolism</keyword>
<dbReference type="Gene3D" id="3.40.1090.10">
    <property type="entry name" value="Cytosolic phospholipase A2 catalytic domain"/>
    <property type="match status" value="1"/>
</dbReference>
<evidence type="ECO:0000256" key="3">
    <source>
        <dbReference type="ARBA" id="ARBA00023098"/>
    </source>
</evidence>
<feature type="short sequence motif" description="GXSXG" evidence="4">
    <location>
        <begin position="35"/>
        <end position="39"/>
    </location>
</feature>
<dbReference type="InterPro" id="IPR002641">
    <property type="entry name" value="PNPLA_dom"/>
</dbReference>
<evidence type="ECO:0000256" key="1">
    <source>
        <dbReference type="ARBA" id="ARBA00022801"/>
    </source>
</evidence>
<organism evidence="6">
    <name type="scientific">Intestinibacter bartlettii</name>
    <dbReference type="NCBI Taxonomy" id="261299"/>
    <lineage>
        <taxon>Bacteria</taxon>
        <taxon>Bacillati</taxon>
        <taxon>Bacillota</taxon>
        <taxon>Clostridia</taxon>
        <taxon>Peptostreptococcales</taxon>
        <taxon>Peptostreptococcaceae</taxon>
        <taxon>Intestinibacter</taxon>
    </lineage>
</organism>
<dbReference type="PROSITE" id="PS51635">
    <property type="entry name" value="PNPLA"/>
    <property type="match status" value="1"/>
</dbReference>
<dbReference type="SUPFAM" id="SSF52151">
    <property type="entry name" value="FabD/lysophospholipase-like"/>
    <property type="match status" value="1"/>
</dbReference>
<name>A0A6N3AWR8_9FIRM</name>
<evidence type="ECO:0000256" key="2">
    <source>
        <dbReference type="ARBA" id="ARBA00022963"/>
    </source>
</evidence>
<protein>
    <recommendedName>
        <fullName evidence="5">PNPLA domain-containing protein</fullName>
    </recommendedName>
</protein>